<dbReference type="Pfam" id="PF13541">
    <property type="entry name" value="ChlI"/>
    <property type="match status" value="1"/>
</dbReference>
<evidence type="ECO:0000256" key="3">
    <source>
        <dbReference type="ARBA" id="ARBA00022763"/>
    </source>
</evidence>
<dbReference type="PRINTS" id="PR01874">
    <property type="entry name" value="DNAREPAIRADA"/>
</dbReference>
<evidence type="ECO:0000256" key="1">
    <source>
        <dbReference type="ARBA" id="ARBA00022723"/>
    </source>
</evidence>
<evidence type="ECO:0000256" key="9">
    <source>
        <dbReference type="ARBA" id="ARBA00023125"/>
    </source>
</evidence>
<feature type="short sequence motif" description="RadA KNRFG motif" evidence="11">
    <location>
        <begin position="364"/>
        <end position="368"/>
    </location>
</feature>
<sequence length="611" mass="66089">MPKQRTQYICDECGAEFPQWFGKCPACDTYGSLTEQVVPASSSNPSRPSLSGNSWMREGGGEQNKSEGQPRSSFKLSQIAEQSIARCSSGYGEMDRVLGGGIVPGSLVLIGGEPGIGKSTLLLQVASNLALDHRILYVSGEESGLQVKLRAQRLISGVDNGVLEQETPPELPAIADEMIEIEEFNRNEEERLTLSAALPQNPFGLDLGPEPLRENDNPLTEQPEEAEPLEETQATLETPSELVKQTATAQSREEPRFYLLPETDLEEILRELESLKPYLAVIDSIQTIYFPSLTSAPGSVAQVRECTSALMQVAKRENITLFIVGHVTKEGGIAGPRVLEHLVDTVLFFEGDRFASHRLLRSMKNRFGATHEIGVFEMVANGLKEVANPSELFIGSREEFSSGSSTIVACEGTRPIVVELQALVSPASFGSPRRATTGIDSNRLVQILAVLEKRVGVPLSKLDTYVSSVGGLNVSEPAADLGVAIAVVASFRDRIVDPHTVIIGEVGLGGQVRPVSQLELRLREAAKLGFKRAIVPHGQNPPDLGLEVISVSKVLDAIIEAIPGPANQAFAETPNSEESSTLLAGETNVDNFVNEFDDDFDDDFDSENPVF</sequence>
<dbReference type="Gene3D" id="3.40.50.300">
    <property type="entry name" value="P-loop containing nucleotide triphosphate hydrolases"/>
    <property type="match status" value="1"/>
</dbReference>
<dbReference type="Proteomes" id="UP001525890">
    <property type="component" value="Unassembled WGS sequence"/>
</dbReference>
<evidence type="ECO:0000256" key="14">
    <source>
        <dbReference type="SAM" id="MobiDB-lite"/>
    </source>
</evidence>
<keyword evidence="17" id="KW-1185">Reference proteome</keyword>
<dbReference type="SUPFAM" id="SSF52540">
    <property type="entry name" value="P-loop containing nucleoside triphosphate hydrolases"/>
    <property type="match status" value="1"/>
</dbReference>
<dbReference type="RefSeq" id="WP_368008102.1">
    <property type="nucleotide sequence ID" value="NZ_JAMXFF010000033.1"/>
</dbReference>
<dbReference type="Pfam" id="PF18073">
    <property type="entry name" value="Zn_ribbon_LapB"/>
    <property type="match status" value="1"/>
</dbReference>
<protein>
    <recommendedName>
        <fullName evidence="11 12">DNA repair protein RadA</fullName>
    </recommendedName>
</protein>
<dbReference type="InterPro" id="IPR041166">
    <property type="entry name" value="Rubredoxin_2"/>
</dbReference>
<feature type="compositionally biased region" description="Low complexity" evidence="14">
    <location>
        <begin position="41"/>
        <end position="54"/>
    </location>
</feature>
<gene>
    <name evidence="11 16" type="primary">radA</name>
    <name evidence="16" type="ORF">NG799_19945</name>
</gene>
<dbReference type="HAMAP" id="MF_01498">
    <property type="entry name" value="RadA_bact"/>
    <property type="match status" value="1"/>
</dbReference>
<dbReference type="NCBIfam" id="TIGR00416">
    <property type="entry name" value="sms"/>
    <property type="match status" value="1"/>
</dbReference>
<accession>A0ABT2MV07</accession>
<evidence type="ECO:0000256" key="10">
    <source>
        <dbReference type="ARBA" id="ARBA00023204"/>
    </source>
</evidence>
<dbReference type="InterPro" id="IPR003593">
    <property type="entry name" value="AAA+_ATPase"/>
</dbReference>
<evidence type="ECO:0000313" key="16">
    <source>
        <dbReference type="EMBL" id="MCT7968584.1"/>
    </source>
</evidence>
<feature type="region of interest" description="Disordered" evidence="14">
    <location>
        <begin position="199"/>
        <end position="235"/>
    </location>
</feature>
<keyword evidence="1 11" id="KW-0479">Metal-binding</keyword>
<keyword evidence="2 11" id="KW-0547">Nucleotide-binding</keyword>
<dbReference type="Pfam" id="PF06745">
    <property type="entry name" value="ATPase"/>
    <property type="match status" value="1"/>
</dbReference>
<dbReference type="SUPFAM" id="SSF54211">
    <property type="entry name" value="Ribosomal protein S5 domain 2-like"/>
    <property type="match status" value="1"/>
</dbReference>
<dbReference type="EMBL" id="JAMXFF010000033">
    <property type="protein sequence ID" value="MCT7968584.1"/>
    <property type="molecule type" value="Genomic_DNA"/>
</dbReference>
<keyword evidence="6 13" id="KW-0862">Zinc</keyword>
<feature type="domain" description="RecA family profile 1" evidence="15">
    <location>
        <begin position="83"/>
        <end position="327"/>
    </location>
</feature>
<evidence type="ECO:0000313" key="17">
    <source>
        <dbReference type="Proteomes" id="UP001525890"/>
    </source>
</evidence>
<evidence type="ECO:0000256" key="13">
    <source>
        <dbReference type="RuleBase" id="RU003555"/>
    </source>
</evidence>
<dbReference type="InterPro" id="IPR004504">
    <property type="entry name" value="DNA_repair_RadA"/>
</dbReference>
<proteinExistence type="inferred from homology"/>
<comment type="domain">
    <text evidence="11">The middle region has homology to RecA with ATPase motifs including the RadA KNRFG motif, while the C-terminus is homologous to Lon protease.</text>
</comment>
<comment type="similarity">
    <text evidence="11 13">Belongs to the RecA family. RadA subfamily.</text>
</comment>
<feature type="region of interest" description="Disordered" evidence="14">
    <location>
        <begin position="38"/>
        <end position="73"/>
    </location>
</feature>
<evidence type="ECO:0000256" key="4">
    <source>
        <dbReference type="ARBA" id="ARBA00022771"/>
    </source>
</evidence>
<evidence type="ECO:0000256" key="2">
    <source>
        <dbReference type="ARBA" id="ARBA00022741"/>
    </source>
</evidence>
<dbReference type="InterPro" id="IPR020588">
    <property type="entry name" value="RecA_ATP-bd"/>
</dbReference>
<keyword evidence="5" id="KW-0378">Hydrolase</keyword>
<dbReference type="PROSITE" id="PS50162">
    <property type="entry name" value="RECA_2"/>
    <property type="match status" value="1"/>
</dbReference>
<comment type="caution">
    <text evidence="16">The sequence shown here is derived from an EMBL/GenBank/DDBJ whole genome shotgun (WGS) entry which is preliminary data.</text>
</comment>
<evidence type="ECO:0000256" key="5">
    <source>
        <dbReference type="ARBA" id="ARBA00022801"/>
    </source>
</evidence>
<dbReference type="InterPro" id="IPR014774">
    <property type="entry name" value="KaiC-like_dom"/>
</dbReference>
<dbReference type="InterPro" id="IPR020568">
    <property type="entry name" value="Ribosomal_Su5_D2-typ_SF"/>
</dbReference>
<keyword evidence="8 11" id="KW-0346">Stress response</keyword>
<keyword evidence="10 11" id="KW-0234">DNA repair</keyword>
<keyword evidence="7 11" id="KW-0067">ATP-binding</keyword>
<evidence type="ECO:0000256" key="12">
    <source>
        <dbReference type="NCBIfam" id="TIGR00416"/>
    </source>
</evidence>
<dbReference type="CDD" id="cd01121">
    <property type="entry name" value="RadA_SMS_N"/>
    <property type="match status" value="1"/>
</dbReference>
<dbReference type="Gene3D" id="3.30.230.10">
    <property type="match status" value="1"/>
</dbReference>
<feature type="region of interest" description="Lon-protease-like" evidence="11">
    <location>
        <begin position="463"/>
        <end position="611"/>
    </location>
</feature>
<evidence type="ECO:0000256" key="11">
    <source>
        <dbReference type="HAMAP-Rule" id="MF_01498"/>
    </source>
</evidence>
<dbReference type="InterPro" id="IPR027417">
    <property type="entry name" value="P-loop_NTPase"/>
</dbReference>
<reference evidence="16 17" key="1">
    <citation type="journal article" date="2022" name="Front. Microbiol.">
        <title>High genomic differentiation and limited gene flow indicate recent cryptic speciation within the genus Laspinema (cyanobacteria).</title>
        <authorList>
            <person name="Stanojkovic A."/>
            <person name="Skoupy S."/>
            <person name="Skaloud P."/>
            <person name="Dvorak P."/>
        </authorList>
    </citation>
    <scope>NUCLEOTIDE SEQUENCE [LARGE SCALE GENOMIC DNA]</scope>
    <source>
        <strain evidence="16 17">D2a</strain>
    </source>
</reference>
<keyword evidence="3 11" id="KW-0227">DNA damage</keyword>
<evidence type="ECO:0000256" key="7">
    <source>
        <dbReference type="ARBA" id="ARBA00022840"/>
    </source>
</evidence>
<evidence type="ECO:0000256" key="6">
    <source>
        <dbReference type="ARBA" id="ARBA00022833"/>
    </source>
</evidence>
<comment type="function">
    <text evidence="13">DNA-dependent ATPase involved in processing of recombination intermediates, plays a role in repairing DNA breaks. Stimulates the branch migration of RecA-mediated strand transfer reactions, allowing the 3' invading strand to extend heteroduplex DNA faster. Binds ssDNA in the presence of ADP but not other nucleotides, has ATPase activity that is stimulated by ssDNA and various branched DNA structures, but inhibited by SSB. Does not have RecA's homology-searching function.</text>
</comment>
<comment type="function">
    <text evidence="11">Plays a role in repairing double-strand DNA breaks, probably involving stabilizing or processing branched DNA or blocked replication forks.</text>
</comment>
<name>A0ABT2MV07_9CYAN</name>
<dbReference type="PANTHER" id="PTHR32472">
    <property type="entry name" value="DNA REPAIR PROTEIN RADA"/>
    <property type="match status" value="1"/>
</dbReference>
<evidence type="ECO:0000256" key="8">
    <source>
        <dbReference type="ARBA" id="ARBA00023016"/>
    </source>
</evidence>
<organism evidence="16 17">
    <name type="scientific">Laspinema palackyanum D2a</name>
    <dbReference type="NCBI Taxonomy" id="2953684"/>
    <lineage>
        <taxon>Bacteria</taxon>
        <taxon>Bacillati</taxon>
        <taxon>Cyanobacteriota</taxon>
        <taxon>Cyanophyceae</taxon>
        <taxon>Oscillatoriophycideae</taxon>
        <taxon>Oscillatoriales</taxon>
        <taxon>Laspinemataceae</taxon>
        <taxon>Laspinema</taxon>
        <taxon>Laspinema palackyanum</taxon>
    </lineage>
</organism>
<keyword evidence="9 11" id="KW-0238">DNA-binding</keyword>
<keyword evidence="4 13" id="KW-0863">Zinc-finger</keyword>
<dbReference type="PANTHER" id="PTHR32472:SF10">
    <property type="entry name" value="DNA REPAIR PROTEIN RADA-LIKE PROTEIN"/>
    <property type="match status" value="1"/>
</dbReference>
<feature type="binding site" evidence="11">
    <location>
        <begin position="112"/>
        <end position="119"/>
    </location>
    <ligand>
        <name>ATP</name>
        <dbReference type="ChEBI" id="CHEBI:30616"/>
    </ligand>
</feature>
<dbReference type="InterPro" id="IPR014721">
    <property type="entry name" value="Ribsml_uS5_D2-typ_fold_subgr"/>
</dbReference>
<dbReference type="SMART" id="SM00382">
    <property type="entry name" value="AAA"/>
    <property type="match status" value="1"/>
</dbReference>
<evidence type="ECO:0000259" key="15">
    <source>
        <dbReference type="PROSITE" id="PS50162"/>
    </source>
</evidence>